<organism evidence="2">
    <name type="scientific">Ixodes ricinus</name>
    <name type="common">Common tick</name>
    <name type="synonym">Acarus ricinus</name>
    <dbReference type="NCBI Taxonomy" id="34613"/>
    <lineage>
        <taxon>Eukaryota</taxon>
        <taxon>Metazoa</taxon>
        <taxon>Ecdysozoa</taxon>
        <taxon>Arthropoda</taxon>
        <taxon>Chelicerata</taxon>
        <taxon>Arachnida</taxon>
        <taxon>Acari</taxon>
        <taxon>Parasitiformes</taxon>
        <taxon>Ixodida</taxon>
        <taxon>Ixodoidea</taxon>
        <taxon>Ixodidae</taxon>
        <taxon>Ixodinae</taxon>
        <taxon>Ixodes</taxon>
    </lineage>
</organism>
<evidence type="ECO:0000256" key="1">
    <source>
        <dbReference type="SAM" id="SignalP"/>
    </source>
</evidence>
<feature type="chain" id="PRO_5025507248" evidence="1">
    <location>
        <begin position="16"/>
        <end position="96"/>
    </location>
</feature>
<sequence length="96" mass="10125">MMMAWGAFLTLLGAPTEVPVTVDSTMHSLGASETATKPPAGGCLNGVPPRLNSISAFLRTTAGKNGDLFKFCGIWNASPRSTPFLENLMVPASRSR</sequence>
<protein>
    <submittedName>
        <fullName evidence="2">Putative secreted protein</fullName>
    </submittedName>
</protein>
<reference evidence="2" key="1">
    <citation type="submission" date="2019-12" db="EMBL/GenBank/DDBJ databases">
        <title>An insight into the sialome of adult female Ixodes ricinus ticks feeding for 6 days.</title>
        <authorList>
            <person name="Perner J."/>
            <person name="Ribeiro J.M.C."/>
        </authorList>
    </citation>
    <scope>NUCLEOTIDE SEQUENCE</scope>
    <source>
        <strain evidence="2">Semi-engorged</strain>
        <tissue evidence="2">Salivary glands</tissue>
    </source>
</reference>
<keyword evidence="1" id="KW-0732">Signal</keyword>
<feature type="signal peptide" evidence="1">
    <location>
        <begin position="1"/>
        <end position="15"/>
    </location>
</feature>
<dbReference type="AlphaFoldDB" id="A0A6B0U6U2"/>
<accession>A0A6B0U6U2</accession>
<name>A0A6B0U6U2_IXORI</name>
<evidence type="ECO:0000313" key="2">
    <source>
        <dbReference type="EMBL" id="MXU87378.1"/>
    </source>
</evidence>
<proteinExistence type="predicted"/>
<dbReference type="EMBL" id="GIFC01005295">
    <property type="protein sequence ID" value="MXU87378.1"/>
    <property type="molecule type" value="Transcribed_RNA"/>
</dbReference>